<dbReference type="InterPro" id="IPR050679">
    <property type="entry name" value="Bact_HTH_transcr_reg"/>
</dbReference>
<dbReference type="InterPro" id="IPR036390">
    <property type="entry name" value="WH_DNA-bd_sf"/>
</dbReference>
<dbReference type="SUPFAM" id="SSF46785">
    <property type="entry name" value="Winged helix' DNA-binding domain"/>
    <property type="match status" value="1"/>
</dbReference>
<evidence type="ECO:0000256" key="2">
    <source>
        <dbReference type="ARBA" id="ARBA00023125"/>
    </source>
</evidence>
<dbReference type="GO" id="GO:0003677">
    <property type="term" value="F:DNA binding"/>
    <property type="evidence" value="ECO:0007669"/>
    <property type="project" value="UniProtKB-KW"/>
</dbReference>
<feature type="domain" description="HTH gntR-type" evidence="4">
    <location>
        <begin position="11"/>
        <end position="79"/>
    </location>
</feature>
<keyword evidence="1" id="KW-0805">Transcription regulation</keyword>
<name>A0A2N0U0E3_9FLAO</name>
<reference evidence="5 6" key="1">
    <citation type="submission" date="2015-10" db="EMBL/GenBank/DDBJ databases">
        <title>Draft genome sequence of Salegentibacter salinarum KCTC 12975.</title>
        <authorList>
            <person name="Lin W."/>
            <person name="Zheng Q."/>
        </authorList>
    </citation>
    <scope>NUCLEOTIDE SEQUENCE [LARGE SCALE GENOMIC DNA]</scope>
    <source>
        <strain evidence="5 6">KCTC 12975</strain>
    </source>
</reference>
<dbReference type="InterPro" id="IPR011663">
    <property type="entry name" value="UTRA"/>
</dbReference>
<dbReference type="RefSeq" id="WP_079713904.1">
    <property type="nucleotide sequence ID" value="NZ_FUZC01000012.1"/>
</dbReference>
<accession>A0A2N0U0E3</accession>
<dbReference type="STRING" id="447422.SAMN05660903_02883"/>
<dbReference type="InterPro" id="IPR036388">
    <property type="entry name" value="WH-like_DNA-bd_sf"/>
</dbReference>
<proteinExistence type="predicted"/>
<dbReference type="Gene3D" id="1.10.10.10">
    <property type="entry name" value="Winged helix-like DNA-binding domain superfamily/Winged helix DNA-binding domain"/>
    <property type="match status" value="1"/>
</dbReference>
<keyword evidence="2" id="KW-0238">DNA-binding</keyword>
<dbReference type="Pfam" id="PF07702">
    <property type="entry name" value="UTRA"/>
    <property type="match status" value="1"/>
</dbReference>
<dbReference type="Proteomes" id="UP000232673">
    <property type="component" value="Unassembled WGS sequence"/>
</dbReference>
<sequence>MELKVDHKSPVPLHRQVEDLLRSLIELPEFKNGAFLPQEVELAKRLGVSRNTVRQAANKLHNEGLIVRKKGVGTKVSTNSITTNLGEWHSFTQEMNSKGIPFKNLKLNVEWVFVDEIIANFLNVDTSTKVLKLSRLKGSDKPLVYFESYFQPRIGLTGNEDFQRPLYEILEDDYHSVPAVSKEKIRAGKASEFAEILEIDKNDPILIRERFVSDPGDRPLEYNIGYYRNDKFTYSIEIRR</sequence>
<gene>
    <name evidence="5" type="ORF">APR41_14045</name>
</gene>
<dbReference type="Gene3D" id="3.40.1410.10">
    <property type="entry name" value="Chorismate lyase-like"/>
    <property type="match status" value="1"/>
</dbReference>
<dbReference type="PRINTS" id="PR00035">
    <property type="entry name" value="HTHGNTR"/>
</dbReference>
<keyword evidence="6" id="KW-1185">Reference proteome</keyword>
<evidence type="ECO:0000256" key="3">
    <source>
        <dbReference type="ARBA" id="ARBA00023163"/>
    </source>
</evidence>
<dbReference type="SMART" id="SM00866">
    <property type="entry name" value="UTRA"/>
    <property type="match status" value="1"/>
</dbReference>
<evidence type="ECO:0000313" key="5">
    <source>
        <dbReference type="EMBL" id="PKD20396.1"/>
    </source>
</evidence>
<evidence type="ECO:0000256" key="1">
    <source>
        <dbReference type="ARBA" id="ARBA00023015"/>
    </source>
</evidence>
<dbReference type="GO" id="GO:0045892">
    <property type="term" value="P:negative regulation of DNA-templated transcription"/>
    <property type="evidence" value="ECO:0007669"/>
    <property type="project" value="TreeGrafter"/>
</dbReference>
<dbReference type="PROSITE" id="PS50949">
    <property type="entry name" value="HTH_GNTR"/>
    <property type="match status" value="1"/>
</dbReference>
<organism evidence="5 6">
    <name type="scientific">Salegentibacter salinarum</name>
    <dbReference type="NCBI Taxonomy" id="447422"/>
    <lineage>
        <taxon>Bacteria</taxon>
        <taxon>Pseudomonadati</taxon>
        <taxon>Bacteroidota</taxon>
        <taxon>Flavobacteriia</taxon>
        <taxon>Flavobacteriales</taxon>
        <taxon>Flavobacteriaceae</taxon>
        <taxon>Salegentibacter</taxon>
    </lineage>
</organism>
<protein>
    <submittedName>
        <fullName evidence="5">GntR family transcriptional regulator</fullName>
    </submittedName>
</protein>
<dbReference type="OrthoDB" id="9815017at2"/>
<evidence type="ECO:0000313" key="6">
    <source>
        <dbReference type="Proteomes" id="UP000232673"/>
    </source>
</evidence>
<dbReference type="PANTHER" id="PTHR44846">
    <property type="entry name" value="MANNOSYL-D-GLYCERATE TRANSPORT/METABOLISM SYSTEM REPRESSOR MNGR-RELATED"/>
    <property type="match status" value="1"/>
</dbReference>
<dbReference type="GO" id="GO:0003700">
    <property type="term" value="F:DNA-binding transcription factor activity"/>
    <property type="evidence" value="ECO:0007669"/>
    <property type="project" value="InterPro"/>
</dbReference>
<evidence type="ECO:0000259" key="4">
    <source>
        <dbReference type="PROSITE" id="PS50949"/>
    </source>
</evidence>
<dbReference type="InterPro" id="IPR028978">
    <property type="entry name" value="Chorismate_lyase_/UTRA_dom_sf"/>
</dbReference>
<dbReference type="SUPFAM" id="SSF64288">
    <property type="entry name" value="Chorismate lyase-like"/>
    <property type="match status" value="1"/>
</dbReference>
<dbReference type="PANTHER" id="PTHR44846:SF1">
    <property type="entry name" value="MANNOSYL-D-GLYCERATE TRANSPORT_METABOLISM SYSTEM REPRESSOR MNGR-RELATED"/>
    <property type="match status" value="1"/>
</dbReference>
<comment type="caution">
    <text evidence="5">The sequence shown here is derived from an EMBL/GenBank/DDBJ whole genome shotgun (WGS) entry which is preliminary data.</text>
</comment>
<dbReference type="SMART" id="SM00345">
    <property type="entry name" value="HTH_GNTR"/>
    <property type="match status" value="1"/>
</dbReference>
<dbReference type="AlphaFoldDB" id="A0A2N0U0E3"/>
<dbReference type="CDD" id="cd07377">
    <property type="entry name" value="WHTH_GntR"/>
    <property type="match status" value="1"/>
</dbReference>
<dbReference type="Pfam" id="PF00392">
    <property type="entry name" value="GntR"/>
    <property type="match status" value="1"/>
</dbReference>
<dbReference type="InterPro" id="IPR000524">
    <property type="entry name" value="Tscrpt_reg_HTH_GntR"/>
</dbReference>
<dbReference type="EMBL" id="LKTS01000005">
    <property type="protein sequence ID" value="PKD20396.1"/>
    <property type="molecule type" value="Genomic_DNA"/>
</dbReference>
<keyword evidence="3" id="KW-0804">Transcription</keyword>